<dbReference type="AlphaFoldDB" id="A0A381EAP8"/>
<comment type="function">
    <text evidence="2 7">Hydrolysis of 6-phosphogluconolactone to 6-phosphogluconate.</text>
</comment>
<dbReference type="InterPro" id="IPR037171">
    <property type="entry name" value="NagB/RpiA_transferase-like"/>
</dbReference>
<dbReference type="GO" id="GO:0006098">
    <property type="term" value="P:pentose-phosphate shunt"/>
    <property type="evidence" value="ECO:0007669"/>
    <property type="project" value="UniProtKB-UniPathway"/>
</dbReference>
<dbReference type="SUPFAM" id="SSF100950">
    <property type="entry name" value="NagB/RpiA/CoA transferase-like"/>
    <property type="match status" value="1"/>
</dbReference>
<dbReference type="CDD" id="cd01400">
    <property type="entry name" value="6PGL"/>
    <property type="match status" value="1"/>
</dbReference>
<dbReference type="InterPro" id="IPR006148">
    <property type="entry name" value="Glc/Gal-6P_isomerase"/>
</dbReference>
<dbReference type="OrthoDB" id="9810967at2"/>
<comment type="pathway">
    <text evidence="3 7">Carbohydrate degradation; pentose phosphate pathway; D-ribulose 5-phosphate from D-glucose 6-phosphate (oxidative stage): step 2/3.</text>
</comment>
<keyword evidence="10" id="KW-1185">Reference proteome</keyword>
<dbReference type="PANTHER" id="PTHR11054:SF0">
    <property type="entry name" value="6-PHOSPHOGLUCONOLACTONASE"/>
    <property type="match status" value="1"/>
</dbReference>
<dbReference type="PANTHER" id="PTHR11054">
    <property type="entry name" value="6-PHOSPHOGLUCONOLACTONASE"/>
    <property type="match status" value="1"/>
</dbReference>
<comment type="similarity">
    <text evidence="4 7">Belongs to the glucosamine/galactosamine-6-phosphate isomerase family. 6-phosphogluconolactonase subfamily.</text>
</comment>
<evidence type="ECO:0000256" key="5">
    <source>
        <dbReference type="ARBA" id="ARBA00013198"/>
    </source>
</evidence>
<dbReference type="UniPathway" id="UPA00115">
    <property type="reaction ID" value="UER00409"/>
</dbReference>
<dbReference type="RefSeq" id="WP_115611915.1">
    <property type="nucleotide sequence ID" value="NZ_JBHLZC010000002.1"/>
</dbReference>
<evidence type="ECO:0000313" key="10">
    <source>
        <dbReference type="Proteomes" id="UP000254572"/>
    </source>
</evidence>
<evidence type="ECO:0000256" key="2">
    <source>
        <dbReference type="ARBA" id="ARBA00002681"/>
    </source>
</evidence>
<dbReference type="GO" id="GO:0017057">
    <property type="term" value="F:6-phosphogluconolactonase activity"/>
    <property type="evidence" value="ECO:0007669"/>
    <property type="project" value="UniProtKB-UniRule"/>
</dbReference>
<dbReference type="Gene3D" id="3.40.50.1360">
    <property type="match status" value="1"/>
</dbReference>
<organism evidence="9 10">
    <name type="scientific">Cardiobacterium valvarum</name>
    <dbReference type="NCBI Taxonomy" id="194702"/>
    <lineage>
        <taxon>Bacteria</taxon>
        <taxon>Pseudomonadati</taxon>
        <taxon>Pseudomonadota</taxon>
        <taxon>Gammaproteobacteria</taxon>
        <taxon>Cardiobacteriales</taxon>
        <taxon>Cardiobacteriaceae</taxon>
        <taxon>Cardiobacterium</taxon>
    </lineage>
</organism>
<name>A0A381EAP8_9GAMM</name>
<protein>
    <recommendedName>
        <fullName evidence="6 7">6-phosphogluconolactonase</fullName>
        <shortName evidence="7">6PGL</shortName>
        <ecNumber evidence="5 7">3.1.1.31</ecNumber>
    </recommendedName>
</protein>
<evidence type="ECO:0000313" key="9">
    <source>
        <dbReference type="EMBL" id="SUX24084.1"/>
    </source>
</evidence>
<sequence>MQNTHIHADSDALVAHIAAELAAISHRPGVQHIALSGGSTPKQLYRLLASDAWRGRVNWANLHLWWGDERCVPPQDPESNYGEAERLLLAHVPVSAAHIHRMRGEADPTAECARYAADIAAHIPDSRYDWIILGIGDDGHTASLFPGATDYASGENVVIAHHPQSGQTRLTLTAPLIMRGKRLSYLATGSGKAAILSQIAAGADYPAARIRATDGATEYHLDRAAAAQLS</sequence>
<keyword evidence="7 9" id="KW-0378">Hydrolase</keyword>
<reference evidence="9 10" key="1">
    <citation type="submission" date="2018-06" db="EMBL/GenBank/DDBJ databases">
        <authorList>
            <consortium name="Pathogen Informatics"/>
            <person name="Doyle S."/>
        </authorList>
    </citation>
    <scope>NUCLEOTIDE SEQUENCE [LARGE SCALE GENOMIC DNA]</scope>
    <source>
        <strain evidence="9 10">NCTC13294</strain>
    </source>
</reference>
<proteinExistence type="inferred from homology"/>
<evidence type="ECO:0000256" key="7">
    <source>
        <dbReference type="RuleBase" id="RU365095"/>
    </source>
</evidence>
<comment type="catalytic activity">
    <reaction evidence="1 7">
        <text>6-phospho-D-glucono-1,5-lactone + H2O = 6-phospho-D-gluconate + H(+)</text>
        <dbReference type="Rhea" id="RHEA:12556"/>
        <dbReference type="ChEBI" id="CHEBI:15377"/>
        <dbReference type="ChEBI" id="CHEBI:15378"/>
        <dbReference type="ChEBI" id="CHEBI:57955"/>
        <dbReference type="ChEBI" id="CHEBI:58759"/>
        <dbReference type="EC" id="3.1.1.31"/>
    </reaction>
</comment>
<dbReference type="EC" id="3.1.1.31" evidence="5 7"/>
<evidence type="ECO:0000256" key="3">
    <source>
        <dbReference type="ARBA" id="ARBA00004961"/>
    </source>
</evidence>
<evidence type="ECO:0000259" key="8">
    <source>
        <dbReference type="Pfam" id="PF01182"/>
    </source>
</evidence>
<dbReference type="GO" id="GO:0005975">
    <property type="term" value="P:carbohydrate metabolic process"/>
    <property type="evidence" value="ECO:0007669"/>
    <property type="project" value="UniProtKB-UniRule"/>
</dbReference>
<dbReference type="Pfam" id="PF01182">
    <property type="entry name" value="Glucosamine_iso"/>
    <property type="match status" value="1"/>
</dbReference>
<gene>
    <name evidence="7 9" type="primary">pgl</name>
    <name evidence="9" type="ORF">NCTC13294_01686</name>
</gene>
<dbReference type="InterPro" id="IPR005900">
    <property type="entry name" value="6-phosphogluconolactonase_DevB"/>
</dbReference>
<evidence type="ECO:0000256" key="4">
    <source>
        <dbReference type="ARBA" id="ARBA00010662"/>
    </source>
</evidence>
<evidence type="ECO:0000256" key="6">
    <source>
        <dbReference type="ARBA" id="ARBA00020337"/>
    </source>
</evidence>
<dbReference type="Proteomes" id="UP000254572">
    <property type="component" value="Unassembled WGS sequence"/>
</dbReference>
<dbReference type="InterPro" id="IPR039104">
    <property type="entry name" value="6PGL"/>
</dbReference>
<accession>A0A381EAP8</accession>
<evidence type="ECO:0000256" key="1">
    <source>
        <dbReference type="ARBA" id="ARBA00000832"/>
    </source>
</evidence>
<feature type="domain" description="Glucosamine/galactosamine-6-phosphate isomerase" evidence="8">
    <location>
        <begin position="11"/>
        <end position="217"/>
    </location>
</feature>
<dbReference type="EMBL" id="UFUW01000001">
    <property type="protein sequence ID" value="SUX24084.1"/>
    <property type="molecule type" value="Genomic_DNA"/>
</dbReference>
<dbReference type="NCBIfam" id="TIGR01198">
    <property type="entry name" value="pgl"/>
    <property type="match status" value="1"/>
</dbReference>